<dbReference type="Gramene" id="C.cajan_17468.t">
    <property type="protein sequence ID" value="C.cajan_17468.t.cds1"/>
    <property type="gene ID" value="C.cajan_17468"/>
</dbReference>
<keyword evidence="2" id="KW-1185">Reference proteome</keyword>
<accession>A0A151T8P0</accession>
<dbReference type="AlphaFoldDB" id="A0A151T8P0"/>
<proteinExistence type="predicted"/>
<organism evidence="1 2">
    <name type="scientific">Cajanus cajan</name>
    <name type="common">Pigeon pea</name>
    <name type="synonym">Cajanus indicus</name>
    <dbReference type="NCBI Taxonomy" id="3821"/>
    <lineage>
        <taxon>Eukaryota</taxon>
        <taxon>Viridiplantae</taxon>
        <taxon>Streptophyta</taxon>
        <taxon>Embryophyta</taxon>
        <taxon>Tracheophyta</taxon>
        <taxon>Spermatophyta</taxon>
        <taxon>Magnoliopsida</taxon>
        <taxon>eudicotyledons</taxon>
        <taxon>Gunneridae</taxon>
        <taxon>Pentapetalae</taxon>
        <taxon>rosids</taxon>
        <taxon>fabids</taxon>
        <taxon>Fabales</taxon>
        <taxon>Fabaceae</taxon>
        <taxon>Papilionoideae</taxon>
        <taxon>50 kb inversion clade</taxon>
        <taxon>NPAAA clade</taxon>
        <taxon>indigoferoid/millettioid clade</taxon>
        <taxon>Phaseoleae</taxon>
        <taxon>Cajanus</taxon>
    </lineage>
</organism>
<evidence type="ECO:0008006" key="3">
    <source>
        <dbReference type="Google" id="ProtNLM"/>
    </source>
</evidence>
<evidence type="ECO:0000313" key="1">
    <source>
        <dbReference type="EMBL" id="KYP63412.1"/>
    </source>
</evidence>
<reference evidence="1 2" key="1">
    <citation type="journal article" date="2012" name="Nat. Biotechnol.">
        <title>Draft genome sequence of pigeonpea (Cajanus cajan), an orphan legume crop of resource-poor farmers.</title>
        <authorList>
            <person name="Varshney R.K."/>
            <person name="Chen W."/>
            <person name="Li Y."/>
            <person name="Bharti A.K."/>
            <person name="Saxena R.K."/>
            <person name="Schlueter J.A."/>
            <person name="Donoghue M.T."/>
            <person name="Azam S."/>
            <person name="Fan G."/>
            <person name="Whaley A.M."/>
            <person name="Farmer A.D."/>
            <person name="Sheridan J."/>
            <person name="Iwata A."/>
            <person name="Tuteja R."/>
            <person name="Penmetsa R.V."/>
            <person name="Wu W."/>
            <person name="Upadhyaya H.D."/>
            <person name="Yang S.P."/>
            <person name="Shah T."/>
            <person name="Saxena K.B."/>
            <person name="Michael T."/>
            <person name="McCombie W.R."/>
            <person name="Yang B."/>
            <person name="Zhang G."/>
            <person name="Yang H."/>
            <person name="Wang J."/>
            <person name="Spillane C."/>
            <person name="Cook D.R."/>
            <person name="May G.D."/>
            <person name="Xu X."/>
            <person name="Jackson S.A."/>
        </authorList>
    </citation>
    <scope>NUCLEOTIDE SEQUENCE [LARGE SCALE GENOMIC DNA]</scope>
    <source>
        <strain evidence="2">cv. Asha</strain>
    </source>
</reference>
<protein>
    <recommendedName>
        <fullName evidence="3">Retrotransposon gag domain-containing protein</fullName>
    </recommendedName>
</protein>
<name>A0A151T8P0_CAJCA</name>
<dbReference type="Proteomes" id="UP000075243">
    <property type="component" value="Chromosome 7"/>
</dbReference>
<dbReference type="EMBL" id="CM003609">
    <property type="protein sequence ID" value="KYP63412.1"/>
    <property type="molecule type" value="Genomic_DNA"/>
</dbReference>
<gene>
    <name evidence="1" type="ORF">KK1_017981</name>
</gene>
<sequence length="61" mass="7305">MTISEYFTRLKTYWEELEMFEPLPQCSCINPCDCVLLLMPEPIEPHVIRFLRGLNEHYSQV</sequence>
<evidence type="ECO:0000313" key="2">
    <source>
        <dbReference type="Proteomes" id="UP000075243"/>
    </source>
</evidence>